<feature type="transmembrane region" description="Helical" evidence="7">
    <location>
        <begin position="414"/>
        <end position="437"/>
    </location>
</feature>
<sequence>MSNRSRICAAAPPGRRYFFMRLSALLPLLTCALPPITADASRGEGVAAGEERISMTYSKDASTLYTNTAEDGAAGSGGSGQRAESLPATPEELQLQRELWDRHQREQREQQEAAAAITEGPFELCRMRLTEDALEELRVLVDNEFLVEAYVDGIPLVFPIVNKGVIVAASASHGPSPDGSVPAFTDITESLEMGAREVVFTYTVEWHDRPDIPTHLRLVLLPADEEVAELTLEETGWKLLHADVFRAPAHRNVLCVFLGSGLQLLLVCSLSVSALSFSALFPRASFLSFMLIGYLLTTFVCGFVSVNLYTKLGGQRWTWNIVSACGIFMFPAFVVWSILNVASALAGSTAALPVSSAFALIACLFFVTVPLLILGGVIGRRRALQQLAAGSAFPCRTNKLAREIPRVRWYRRPLLLSVVAAALPFSGIYMELYYLFLSVWTSSTVYTCSFLLLAALLLVLAVAAVSVLLTYLHLNAEDHRWHWPAFWSGGSVALYFLLHCALYFVNSPMTGTIQILHFTLYSLLLAWGLCLSLGCVSYFASSLFIKAVYSRIKADQAHGIRRLL</sequence>
<dbReference type="GO" id="GO:0072657">
    <property type="term" value="P:protein localization to membrane"/>
    <property type="evidence" value="ECO:0007669"/>
    <property type="project" value="TreeGrafter"/>
</dbReference>
<dbReference type="GO" id="GO:0016020">
    <property type="term" value="C:membrane"/>
    <property type="evidence" value="ECO:0007669"/>
    <property type="project" value="UniProtKB-SubCell"/>
</dbReference>
<feature type="chain" id="PRO_5008914187" description="Transmembrane 9 superfamily member" evidence="9">
    <location>
        <begin position="39"/>
        <end position="564"/>
    </location>
</feature>
<feature type="region of interest" description="Disordered" evidence="8">
    <location>
        <begin position="68"/>
        <end position="90"/>
    </location>
</feature>
<keyword evidence="11" id="KW-1185">Reference proteome</keyword>
<feature type="transmembrane region" description="Helical" evidence="7">
    <location>
        <begin position="484"/>
        <end position="504"/>
    </location>
</feature>
<feature type="transmembrane region" description="Helical" evidence="7">
    <location>
        <begin position="357"/>
        <end position="378"/>
    </location>
</feature>
<feature type="transmembrane region" description="Helical" evidence="7">
    <location>
        <begin position="321"/>
        <end position="345"/>
    </location>
</feature>
<feature type="signal peptide" evidence="9">
    <location>
        <begin position="1"/>
        <end position="38"/>
    </location>
</feature>
<dbReference type="VEuPathDB" id="ToxoDB:cyc_08305"/>
<gene>
    <name evidence="10" type="ORF">cyc_08305</name>
</gene>
<keyword evidence="3 7" id="KW-0812">Transmembrane</keyword>
<keyword evidence="5 7" id="KW-1133">Transmembrane helix</keyword>
<dbReference type="PANTHER" id="PTHR10766">
    <property type="entry name" value="TRANSMEMBRANE 9 SUPERFAMILY PROTEIN"/>
    <property type="match status" value="1"/>
</dbReference>
<protein>
    <recommendedName>
        <fullName evidence="7">Transmembrane 9 superfamily member</fullName>
    </recommendedName>
</protein>
<evidence type="ECO:0000256" key="6">
    <source>
        <dbReference type="ARBA" id="ARBA00023136"/>
    </source>
</evidence>
<evidence type="ECO:0000256" key="9">
    <source>
        <dbReference type="SAM" id="SignalP"/>
    </source>
</evidence>
<organism evidence="10 11">
    <name type="scientific">Cyclospora cayetanensis</name>
    <dbReference type="NCBI Taxonomy" id="88456"/>
    <lineage>
        <taxon>Eukaryota</taxon>
        <taxon>Sar</taxon>
        <taxon>Alveolata</taxon>
        <taxon>Apicomplexa</taxon>
        <taxon>Conoidasida</taxon>
        <taxon>Coccidia</taxon>
        <taxon>Eucoccidiorida</taxon>
        <taxon>Eimeriorina</taxon>
        <taxon>Eimeriidae</taxon>
        <taxon>Cyclospora</taxon>
    </lineage>
</organism>
<evidence type="ECO:0000256" key="5">
    <source>
        <dbReference type="ARBA" id="ARBA00022989"/>
    </source>
</evidence>
<dbReference type="InParanoid" id="A0A1D3D6E4"/>
<dbReference type="Pfam" id="PF02990">
    <property type="entry name" value="EMP70"/>
    <property type="match status" value="1"/>
</dbReference>
<keyword evidence="6 7" id="KW-0472">Membrane</keyword>
<evidence type="ECO:0000256" key="8">
    <source>
        <dbReference type="SAM" id="MobiDB-lite"/>
    </source>
</evidence>
<dbReference type="InterPro" id="IPR004240">
    <property type="entry name" value="EMP70"/>
</dbReference>
<accession>A0A1D3D6E4</accession>
<evidence type="ECO:0000313" key="10">
    <source>
        <dbReference type="EMBL" id="OEH79025.1"/>
    </source>
</evidence>
<evidence type="ECO:0000256" key="2">
    <source>
        <dbReference type="ARBA" id="ARBA00005227"/>
    </source>
</evidence>
<name>A0A1D3D6E4_9EIME</name>
<comment type="similarity">
    <text evidence="2 7">Belongs to the nonaspanin (TM9SF) (TC 9.A.2) family.</text>
</comment>
<evidence type="ECO:0000256" key="4">
    <source>
        <dbReference type="ARBA" id="ARBA00022729"/>
    </source>
</evidence>
<comment type="caution">
    <text evidence="7">Lacks conserved residue(s) required for the propagation of feature annotation.</text>
</comment>
<evidence type="ECO:0000256" key="1">
    <source>
        <dbReference type="ARBA" id="ARBA00004141"/>
    </source>
</evidence>
<dbReference type="Proteomes" id="UP000095192">
    <property type="component" value="Unassembled WGS sequence"/>
</dbReference>
<dbReference type="VEuPathDB" id="ToxoDB:LOC34624064"/>
<comment type="subcellular location">
    <subcellularLocation>
        <location evidence="1">Membrane</location>
        <topology evidence="1">Multi-pass membrane protein</topology>
    </subcellularLocation>
</comment>
<feature type="transmembrane region" description="Helical" evidence="7">
    <location>
        <begin position="286"/>
        <end position="309"/>
    </location>
</feature>
<evidence type="ECO:0000256" key="7">
    <source>
        <dbReference type="RuleBase" id="RU363079"/>
    </source>
</evidence>
<keyword evidence="4 9" id="KW-0732">Signal</keyword>
<evidence type="ECO:0000256" key="3">
    <source>
        <dbReference type="ARBA" id="ARBA00022692"/>
    </source>
</evidence>
<reference evidence="10 11" key="1">
    <citation type="journal article" date="2016" name="BMC Genomics">
        <title>Comparative genomics reveals Cyclospora cayetanensis possesses coccidia-like metabolism and invasion components but unique surface antigens.</title>
        <authorList>
            <person name="Liu S."/>
            <person name="Wang L."/>
            <person name="Zheng H."/>
            <person name="Xu Z."/>
            <person name="Roellig D.M."/>
            <person name="Li N."/>
            <person name="Frace M.A."/>
            <person name="Tang K."/>
            <person name="Arrowood M.J."/>
            <person name="Moss D.M."/>
            <person name="Zhang L."/>
            <person name="Feng Y."/>
            <person name="Xiao L."/>
        </authorList>
    </citation>
    <scope>NUCLEOTIDE SEQUENCE [LARGE SCALE GENOMIC DNA]</scope>
    <source>
        <strain evidence="10 11">CHN_HEN01</strain>
    </source>
</reference>
<dbReference type="VEuPathDB" id="ToxoDB:LOC34623273"/>
<comment type="caution">
    <text evidence="10">The sequence shown here is derived from an EMBL/GenBank/DDBJ whole genome shotgun (WGS) entry which is preliminary data.</text>
</comment>
<dbReference type="EMBL" id="JROU02000536">
    <property type="protein sequence ID" value="OEH79025.1"/>
    <property type="molecule type" value="Genomic_DNA"/>
</dbReference>
<dbReference type="AlphaFoldDB" id="A0A1D3D6E4"/>
<proteinExistence type="inferred from homology"/>
<feature type="transmembrane region" description="Helical" evidence="7">
    <location>
        <begin position="524"/>
        <end position="545"/>
    </location>
</feature>
<evidence type="ECO:0000313" key="11">
    <source>
        <dbReference type="Proteomes" id="UP000095192"/>
    </source>
</evidence>
<feature type="transmembrane region" description="Helical" evidence="7">
    <location>
        <begin position="449"/>
        <end position="472"/>
    </location>
</feature>
<dbReference type="PANTHER" id="PTHR10766:SF177">
    <property type="entry name" value="TRANSMEMBRANE 9 SUPERFAMILY MEMBER 1"/>
    <property type="match status" value="1"/>
</dbReference>